<comment type="caution">
    <text evidence="8">The sequence shown here is derived from an EMBL/GenBank/DDBJ whole genome shotgun (WGS) entry which is preliminary data.</text>
</comment>
<name>A0AAE1YQT8_9LAMI</name>
<accession>A0AAE1YQT8</accession>
<evidence type="ECO:0000256" key="6">
    <source>
        <dbReference type="RuleBase" id="RU363077"/>
    </source>
</evidence>
<dbReference type="InterPro" id="IPR000620">
    <property type="entry name" value="EamA_dom"/>
</dbReference>
<protein>
    <recommendedName>
        <fullName evidence="6">WAT1-related protein</fullName>
    </recommendedName>
</protein>
<dbReference type="PANTHER" id="PTHR31218">
    <property type="entry name" value="WAT1-RELATED PROTEIN"/>
    <property type="match status" value="1"/>
</dbReference>
<keyword evidence="4 6" id="KW-1133">Transmembrane helix</keyword>
<sequence length="188" mass="20654">MYEYDEAVQREHAGFVSQCKPILAASSFSYKQCSPEWTSSQKRHRAVNWDTKLLAAAYSGIAYYVQGVIMKDRGPVFVTAFNPLSIVIVAILTSFILAEQMFLGRVIGAIVIVVGLYLVNGDLYDKAKPFLGGFPTSGADWNGHHLKTCIEPAGHKQLRLCRLPSTIVDAGDCMTVHDKDDVVGSVQL</sequence>
<evidence type="ECO:0000256" key="2">
    <source>
        <dbReference type="ARBA" id="ARBA00007635"/>
    </source>
</evidence>
<reference evidence="8" key="1">
    <citation type="submission" date="2020-06" db="EMBL/GenBank/DDBJ databases">
        <authorList>
            <person name="Li T."/>
            <person name="Hu X."/>
            <person name="Zhang T."/>
            <person name="Song X."/>
            <person name="Zhang H."/>
            <person name="Dai N."/>
            <person name="Sheng W."/>
            <person name="Hou X."/>
            <person name="Wei L."/>
        </authorList>
    </citation>
    <scope>NUCLEOTIDE SEQUENCE</scope>
    <source>
        <strain evidence="8">3651</strain>
        <tissue evidence="8">Leaf</tissue>
    </source>
</reference>
<evidence type="ECO:0000256" key="5">
    <source>
        <dbReference type="ARBA" id="ARBA00023136"/>
    </source>
</evidence>
<dbReference type="GO" id="GO:0022857">
    <property type="term" value="F:transmembrane transporter activity"/>
    <property type="evidence" value="ECO:0007669"/>
    <property type="project" value="InterPro"/>
</dbReference>
<dbReference type="EMBL" id="JACGWO010000002">
    <property type="protein sequence ID" value="KAK4434243.1"/>
    <property type="molecule type" value="Genomic_DNA"/>
</dbReference>
<reference evidence="8" key="2">
    <citation type="journal article" date="2024" name="Plant">
        <title>Genomic evolution and insights into agronomic trait innovations of Sesamum species.</title>
        <authorList>
            <person name="Miao H."/>
            <person name="Wang L."/>
            <person name="Qu L."/>
            <person name="Liu H."/>
            <person name="Sun Y."/>
            <person name="Le M."/>
            <person name="Wang Q."/>
            <person name="Wei S."/>
            <person name="Zheng Y."/>
            <person name="Lin W."/>
            <person name="Duan Y."/>
            <person name="Cao H."/>
            <person name="Xiong S."/>
            <person name="Wang X."/>
            <person name="Wei L."/>
            <person name="Li C."/>
            <person name="Ma Q."/>
            <person name="Ju M."/>
            <person name="Zhao R."/>
            <person name="Li G."/>
            <person name="Mu C."/>
            <person name="Tian Q."/>
            <person name="Mei H."/>
            <person name="Zhang T."/>
            <person name="Gao T."/>
            <person name="Zhang H."/>
        </authorList>
    </citation>
    <scope>NUCLEOTIDE SEQUENCE</scope>
    <source>
        <strain evidence="8">3651</strain>
    </source>
</reference>
<dbReference type="GO" id="GO:0016020">
    <property type="term" value="C:membrane"/>
    <property type="evidence" value="ECO:0007669"/>
    <property type="project" value="UniProtKB-SubCell"/>
</dbReference>
<dbReference type="InterPro" id="IPR037185">
    <property type="entry name" value="EmrE-like"/>
</dbReference>
<keyword evidence="3 6" id="KW-0812">Transmembrane</keyword>
<comment type="similarity">
    <text evidence="2 6">Belongs to the drug/metabolite transporter (DMT) superfamily. Plant drug/metabolite exporter (P-DME) (TC 2.A.7.4) family.</text>
</comment>
<feature type="domain" description="EamA" evidence="7">
    <location>
        <begin position="49"/>
        <end position="120"/>
    </location>
</feature>
<evidence type="ECO:0000256" key="4">
    <source>
        <dbReference type="ARBA" id="ARBA00022989"/>
    </source>
</evidence>
<dbReference type="Pfam" id="PF00892">
    <property type="entry name" value="EamA"/>
    <property type="match status" value="1"/>
</dbReference>
<dbReference type="Proteomes" id="UP001293254">
    <property type="component" value="Unassembled WGS sequence"/>
</dbReference>
<evidence type="ECO:0000259" key="7">
    <source>
        <dbReference type="Pfam" id="PF00892"/>
    </source>
</evidence>
<keyword evidence="5 6" id="KW-0472">Membrane</keyword>
<feature type="transmembrane region" description="Helical" evidence="6">
    <location>
        <begin position="102"/>
        <end position="119"/>
    </location>
</feature>
<dbReference type="SUPFAM" id="SSF103481">
    <property type="entry name" value="Multidrug resistance efflux transporter EmrE"/>
    <property type="match status" value="1"/>
</dbReference>
<comment type="caution">
    <text evidence="6">Lacks conserved residue(s) required for the propagation of feature annotation.</text>
</comment>
<feature type="transmembrane region" description="Helical" evidence="6">
    <location>
        <begin position="76"/>
        <end position="96"/>
    </location>
</feature>
<dbReference type="AlphaFoldDB" id="A0AAE1YQT8"/>
<organism evidence="8 9">
    <name type="scientific">Sesamum alatum</name>
    <dbReference type="NCBI Taxonomy" id="300844"/>
    <lineage>
        <taxon>Eukaryota</taxon>
        <taxon>Viridiplantae</taxon>
        <taxon>Streptophyta</taxon>
        <taxon>Embryophyta</taxon>
        <taxon>Tracheophyta</taxon>
        <taxon>Spermatophyta</taxon>
        <taxon>Magnoliopsida</taxon>
        <taxon>eudicotyledons</taxon>
        <taxon>Gunneridae</taxon>
        <taxon>Pentapetalae</taxon>
        <taxon>asterids</taxon>
        <taxon>lamiids</taxon>
        <taxon>Lamiales</taxon>
        <taxon>Pedaliaceae</taxon>
        <taxon>Sesamum</taxon>
    </lineage>
</organism>
<evidence type="ECO:0000313" key="9">
    <source>
        <dbReference type="Proteomes" id="UP001293254"/>
    </source>
</evidence>
<keyword evidence="9" id="KW-1185">Reference proteome</keyword>
<evidence type="ECO:0000256" key="3">
    <source>
        <dbReference type="ARBA" id="ARBA00022692"/>
    </source>
</evidence>
<comment type="subcellular location">
    <subcellularLocation>
        <location evidence="1 6">Membrane</location>
        <topology evidence="1 6">Multi-pass membrane protein</topology>
    </subcellularLocation>
</comment>
<evidence type="ECO:0000256" key="1">
    <source>
        <dbReference type="ARBA" id="ARBA00004141"/>
    </source>
</evidence>
<dbReference type="InterPro" id="IPR030184">
    <property type="entry name" value="WAT1-related"/>
</dbReference>
<proteinExistence type="inferred from homology"/>
<gene>
    <name evidence="8" type="ORF">Salat_0587000</name>
</gene>
<evidence type="ECO:0000313" key="8">
    <source>
        <dbReference type="EMBL" id="KAK4434243.1"/>
    </source>
</evidence>